<dbReference type="Gene3D" id="3.40.50.1110">
    <property type="entry name" value="SGNH hydrolase"/>
    <property type="match status" value="1"/>
</dbReference>
<sequence>MSSDAPLTILCFGDDLTKGCHSNGVGESPYSEEMVQLLRRMLRGRDIRVHTSGVSCDMVSMPPFERRLQMESDQAYSSGDARKYDWVIMLAGRNDLASHHPPQNILSSLRKCWNIPLSQGSKVLALTLPECRFRDQYVEHDWAWLNTSILSHTQPDFYSMDLHQKIPYHSLCPRHTRMYWDHVGTATGLTEAGCEWMGGQIARGLIAILNKTMERPASKIPPLAESDNDAVFQEERGDPEKIEEGYVVVRKQDLN</sequence>
<name>A0AB34G465_9HYPO</name>
<accession>A0AB34G465</accession>
<evidence type="ECO:0000313" key="2">
    <source>
        <dbReference type="Proteomes" id="UP001163105"/>
    </source>
</evidence>
<gene>
    <name evidence="1" type="ORF">O9K51_00689</name>
</gene>
<dbReference type="EMBL" id="JAQHRD010000001">
    <property type="protein sequence ID" value="KAJ6445924.1"/>
    <property type="molecule type" value="Genomic_DNA"/>
</dbReference>
<dbReference type="InterPro" id="IPR036514">
    <property type="entry name" value="SGNH_hydro_sf"/>
</dbReference>
<proteinExistence type="predicted"/>
<keyword evidence="2" id="KW-1185">Reference proteome</keyword>
<dbReference type="SUPFAM" id="SSF52266">
    <property type="entry name" value="SGNH hydrolase"/>
    <property type="match status" value="1"/>
</dbReference>
<dbReference type="AlphaFoldDB" id="A0AB34G465"/>
<comment type="caution">
    <text evidence="1">The sequence shown here is derived from an EMBL/GenBank/DDBJ whole genome shotgun (WGS) entry which is preliminary data.</text>
</comment>
<reference evidence="1" key="1">
    <citation type="submission" date="2023-01" db="EMBL/GenBank/DDBJ databases">
        <title>The growth and conidiation of Purpureocillium lavendulum are regulated by nitrogen source and histone H3K14 acetylation.</title>
        <authorList>
            <person name="Tang P."/>
            <person name="Han J."/>
            <person name="Zhang C."/>
            <person name="Tang P."/>
            <person name="Qi F."/>
            <person name="Zhang K."/>
            <person name="Liang L."/>
        </authorList>
    </citation>
    <scope>NUCLEOTIDE SEQUENCE</scope>
    <source>
        <strain evidence="1">YMF1.00683</strain>
    </source>
</reference>
<protein>
    <recommendedName>
        <fullName evidence="3">SGNH hydrolase-type esterase domain-containing protein</fullName>
    </recommendedName>
</protein>
<evidence type="ECO:0008006" key="3">
    <source>
        <dbReference type="Google" id="ProtNLM"/>
    </source>
</evidence>
<evidence type="ECO:0000313" key="1">
    <source>
        <dbReference type="EMBL" id="KAJ6445924.1"/>
    </source>
</evidence>
<dbReference type="Proteomes" id="UP001163105">
    <property type="component" value="Unassembled WGS sequence"/>
</dbReference>
<organism evidence="1 2">
    <name type="scientific">Purpureocillium lavendulum</name>
    <dbReference type="NCBI Taxonomy" id="1247861"/>
    <lineage>
        <taxon>Eukaryota</taxon>
        <taxon>Fungi</taxon>
        <taxon>Dikarya</taxon>
        <taxon>Ascomycota</taxon>
        <taxon>Pezizomycotina</taxon>
        <taxon>Sordariomycetes</taxon>
        <taxon>Hypocreomycetidae</taxon>
        <taxon>Hypocreales</taxon>
        <taxon>Ophiocordycipitaceae</taxon>
        <taxon>Purpureocillium</taxon>
    </lineage>
</organism>